<proteinExistence type="predicted"/>
<dbReference type="InterPro" id="IPR011444">
    <property type="entry name" value="DUF1549"/>
</dbReference>
<evidence type="ECO:0000259" key="1">
    <source>
        <dbReference type="Pfam" id="PF07583"/>
    </source>
</evidence>
<accession>A0A6M5YW84</accession>
<protein>
    <recommendedName>
        <fullName evidence="1">DUF1549 domain-containing protein</fullName>
    </recommendedName>
</protein>
<dbReference type="PANTHER" id="PTHR35889:SF3">
    <property type="entry name" value="F-BOX DOMAIN-CONTAINING PROTEIN"/>
    <property type="match status" value="1"/>
</dbReference>
<gene>
    <name evidence="2" type="ORF">FTUN_4747</name>
</gene>
<keyword evidence="3" id="KW-1185">Reference proteome</keyword>
<feature type="domain" description="DUF1549" evidence="1">
    <location>
        <begin position="12"/>
        <end position="117"/>
    </location>
</feature>
<organism evidence="2 3">
    <name type="scientific">Frigoriglobus tundricola</name>
    <dbReference type="NCBI Taxonomy" id="2774151"/>
    <lineage>
        <taxon>Bacteria</taxon>
        <taxon>Pseudomonadati</taxon>
        <taxon>Planctomycetota</taxon>
        <taxon>Planctomycetia</taxon>
        <taxon>Gemmatales</taxon>
        <taxon>Gemmataceae</taxon>
        <taxon>Frigoriglobus</taxon>
    </lineage>
</organism>
<sequence length="123" mass="13935">MPLALGVLRYAVARYVESTGPSRNVPYPHAWRYRDDVIDAVNYDVPYDRFVREQIAGGLLPAYPTAERDRLLTATGFLARGVKDVNQRFKVRFVMDNVDEQIDAGTRWVFGLTVSCAVSRPQV</sequence>
<dbReference type="PANTHER" id="PTHR35889">
    <property type="entry name" value="CYCLOINULO-OLIGOSACCHARIDE FRUCTANOTRANSFERASE-RELATED"/>
    <property type="match status" value="1"/>
</dbReference>
<dbReference type="EMBL" id="CP053452">
    <property type="protein sequence ID" value="QJW97182.1"/>
    <property type="molecule type" value="Genomic_DNA"/>
</dbReference>
<dbReference type="KEGG" id="ftj:FTUN_4747"/>
<reference evidence="3" key="1">
    <citation type="submission" date="2020-05" db="EMBL/GenBank/DDBJ databases">
        <title>Frigoriglobus tundricola gen. nov., sp. nov., a psychrotolerant cellulolytic planctomycete of the family Gemmataceae with two divergent copies of 16S rRNA gene.</title>
        <authorList>
            <person name="Kulichevskaya I.S."/>
            <person name="Ivanova A.A."/>
            <person name="Naumoff D.G."/>
            <person name="Beletsky A.V."/>
            <person name="Rijpstra W.I.C."/>
            <person name="Sinninghe Damste J.S."/>
            <person name="Mardanov A.V."/>
            <person name="Ravin N.V."/>
            <person name="Dedysh S.N."/>
        </authorList>
    </citation>
    <scope>NUCLEOTIDE SEQUENCE [LARGE SCALE GENOMIC DNA]</scope>
    <source>
        <strain evidence="3">PL17</strain>
    </source>
</reference>
<dbReference type="AlphaFoldDB" id="A0A6M5YW84"/>
<dbReference type="Proteomes" id="UP000503447">
    <property type="component" value="Chromosome"/>
</dbReference>
<dbReference type="Pfam" id="PF07583">
    <property type="entry name" value="PSCyt2"/>
    <property type="match status" value="1"/>
</dbReference>
<evidence type="ECO:0000313" key="2">
    <source>
        <dbReference type="EMBL" id="QJW97182.1"/>
    </source>
</evidence>
<name>A0A6M5YW84_9BACT</name>
<evidence type="ECO:0000313" key="3">
    <source>
        <dbReference type="Proteomes" id="UP000503447"/>
    </source>
</evidence>